<comment type="caution">
    <text evidence="1">The sequence shown here is derived from an EMBL/GenBank/DDBJ whole genome shotgun (WGS) entry which is preliminary data.</text>
</comment>
<evidence type="ECO:0000313" key="2">
    <source>
        <dbReference type="Proteomes" id="UP001057375"/>
    </source>
</evidence>
<keyword evidence="2" id="KW-1185">Reference proteome</keyword>
<name>A0ABQ5K447_9EUKA</name>
<protein>
    <submittedName>
        <fullName evidence="1">Uncharacterized protein</fullName>
    </submittedName>
</protein>
<sequence>MLINPKISIEVAHVLCGCPWFYNLHIIKCGPYAAIIDSGPIDSPYDLKHYVGRYLLTIQYLEYYNIHNHIKHAKYNLFINSVLEEIRGRGGLASAYSRKLNLPNLDEKELKTDEVWDRSNISKHNEYIDQCRDRGFSLLLQKGSTDDPHEKTYGTCILQRFHSPSHSDSSCIFCPFDITLFVPSPSIKYDDSESVNSNSISILFSHPTHSLSISDISSIFSCPELESSFRKIKPALTPNSQPFKAFFSGDIVCFDKDASIKANTFFSREEFRKYGATDCIISSTPHHGSMKYSPEFYYRIMRSSILDISAGNSGMYYCNYIRDWLQTSRFRWISANRKIGAHNLTSILEYIDMHESFDLRPALIHSLCQAPPVSYLSNIFHDEPKNDDTGMVAKHLNLSGKEEKKSFSDEMHKEKGYYIDRLNPILHTGMSDRDFGALIQSEILPFIKDILKLLVEYLGLKKIEVFMVETWIRAYLDFTTFLDKEYDKKYIVDYSDPVPSTFMSQPPYIFPKKLQTEWKTSLSSSKSYVALLDKCLENSIKIFKSRFSVSLTHDKDIGKSRESEDCLRIFRDHIENFERAMSATIWNICKVKKLKTPKKQCKSYLKWLETKDPLLLPLIHFHTFNSFHKREIYISVKNPGIFVRRFSLHCVKDASNEGIIGMDRHVCGRWELSKDSHNGKIISPMVVLNSPSPPPEAFQVRKSRHCKKDKEHYITKYKKISKPLALAVGKLFELE</sequence>
<dbReference type="EMBL" id="BQXS01012524">
    <property type="protein sequence ID" value="GKT24420.1"/>
    <property type="molecule type" value="Genomic_DNA"/>
</dbReference>
<proteinExistence type="predicted"/>
<organism evidence="1 2">
    <name type="scientific">Aduncisulcus paluster</name>
    <dbReference type="NCBI Taxonomy" id="2918883"/>
    <lineage>
        <taxon>Eukaryota</taxon>
        <taxon>Metamonada</taxon>
        <taxon>Carpediemonas-like organisms</taxon>
        <taxon>Aduncisulcus</taxon>
    </lineage>
</organism>
<dbReference type="Proteomes" id="UP001057375">
    <property type="component" value="Unassembled WGS sequence"/>
</dbReference>
<gene>
    <name evidence="1" type="ORF">ADUPG1_012726</name>
</gene>
<reference evidence="1" key="1">
    <citation type="submission" date="2022-03" db="EMBL/GenBank/DDBJ databases">
        <title>Draft genome sequence of Aduncisulcus paluster, a free-living microaerophilic Fornicata.</title>
        <authorList>
            <person name="Yuyama I."/>
            <person name="Kume K."/>
            <person name="Tamura T."/>
            <person name="Inagaki Y."/>
            <person name="Hashimoto T."/>
        </authorList>
    </citation>
    <scope>NUCLEOTIDE SEQUENCE</scope>
    <source>
        <strain evidence="1">NY0171</strain>
    </source>
</reference>
<accession>A0ABQ5K447</accession>
<evidence type="ECO:0000313" key="1">
    <source>
        <dbReference type="EMBL" id="GKT24420.1"/>
    </source>
</evidence>